<name>A0ABM0M401_SACKO</name>
<gene>
    <name evidence="2" type="primary">LOC102801438</name>
</gene>
<sequence>MFCVCALRSVRTKIRLHQCLATRYRQCSTAKESCEDTEHPTITEDDDVTQTKELKIRRNKAQKILTNLYTENERQLLLDRFNNADEAELCNIKYLRVRTAKEIIEHREKHGLFKDIHSLVGICGIGEKMMQFYCVDIMDKIAGNQSATQKKSNIKTSNKMNFFAMKPNLSEERLQSLQSIVSIDIAFKSIAWIHMERDMKVCDWKHQQLDVKPSRHDPIAYVENVSQS</sequence>
<dbReference type="GeneID" id="102801438"/>
<dbReference type="InterPro" id="IPR010994">
    <property type="entry name" value="RuvA_2-like"/>
</dbReference>
<proteinExistence type="predicted"/>
<dbReference type="RefSeq" id="XP_006814742.1">
    <property type="nucleotide sequence ID" value="XM_006814679.1"/>
</dbReference>
<dbReference type="Pfam" id="PF12836">
    <property type="entry name" value="HHH_3"/>
    <property type="match status" value="1"/>
</dbReference>
<dbReference type="InterPro" id="IPR039150">
    <property type="entry name" value="TEFM"/>
</dbReference>
<dbReference type="PANTHER" id="PTHR21053">
    <property type="entry name" value="TRANSCRIPTION ELONGATION FACTOR, MITOCHONDRIAL"/>
    <property type="match status" value="1"/>
</dbReference>
<organism evidence="1 2">
    <name type="scientific">Saccoglossus kowalevskii</name>
    <name type="common">Acorn worm</name>
    <dbReference type="NCBI Taxonomy" id="10224"/>
    <lineage>
        <taxon>Eukaryota</taxon>
        <taxon>Metazoa</taxon>
        <taxon>Hemichordata</taxon>
        <taxon>Enteropneusta</taxon>
        <taxon>Harrimaniidae</taxon>
        <taxon>Saccoglossus</taxon>
    </lineage>
</organism>
<evidence type="ECO:0000313" key="2">
    <source>
        <dbReference type="RefSeq" id="XP_006814742.1"/>
    </source>
</evidence>
<reference evidence="2" key="1">
    <citation type="submission" date="2025-08" db="UniProtKB">
        <authorList>
            <consortium name="RefSeq"/>
        </authorList>
    </citation>
    <scope>IDENTIFICATION</scope>
    <source>
        <tissue evidence="2">Testes</tissue>
    </source>
</reference>
<keyword evidence="1" id="KW-1185">Reference proteome</keyword>
<dbReference type="SUPFAM" id="SSF47781">
    <property type="entry name" value="RuvA domain 2-like"/>
    <property type="match status" value="1"/>
</dbReference>
<dbReference type="Gene3D" id="1.10.150.280">
    <property type="entry name" value="AF1531-like domain"/>
    <property type="match status" value="1"/>
</dbReference>
<protein>
    <submittedName>
        <fullName evidence="2">Transcription elongation factor, mitochondrial-like</fullName>
    </submittedName>
</protein>
<evidence type="ECO:0000313" key="1">
    <source>
        <dbReference type="Proteomes" id="UP000694865"/>
    </source>
</evidence>
<dbReference type="Proteomes" id="UP000694865">
    <property type="component" value="Unplaced"/>
</dbReference>
<accession>A0ABM0M401</accession>
<dbReference type="PANTHER" id="PTHR21053:SF2">
    <property type="entry name" value="TRANSCRIPTION ELONGATION FACTOR, MITOCHONDRIAL"/>
    <property type="match status" value="1"/>
</dbReference>